<evidence type="ECO:0000313" key="1">
    <source>
        <dbReference type="EMBL" id="OPC80954.1"/>
    </source>
</evidence>
<gene>
    <name evidence="1" type="ORF">B4N89_08340</name>
</gene>
<dbReference type="STRING" id="159449.B4N89_08340"/>
<dbReference type="PANTHER" id="PTHR34374:SF1">
    <property type="entry name" value="LARGE RIBOSOMAL RNA SUBUNIT ACCUMULATION PROTEIN YCED HOMOLOG 1, CHLOROPLASTIC"/>
    <property type="match status" value="1"/>
</dbReference>
<dbReference type="Pfam" id="PF02620">
    <property type="entry name" value="YceD"/>
    <property type="match status" value="1"/>
</dbReference>
<organism evidence="1 2">
    <name type="scientific">Embleya scabrispora</name>
    <dbReference type="NCBI Taxonomy" id="159449"/>
    <lineage>
        <taxon>Bacteria</taxon>
        <taxon>Bacillati</taxon>
        <taxon>Actinomycetota</taxon>
        <taxon>Actinomycetes</taxon>
        <taxon>Kitasatosporales</taxon>
        <taxon>Streptomycetaceae</taxon>
        <taxon>Embleya</taxon>
    </lineage>
</organism>
<sequence length="199" mass="21752">MRWNTLDRLDHRKPLVVDTRELGRRPGSMLKVSRTVPAPVDMGVADVIGAPEGVPIRLGVRLEAVMEGVLVTGVAQVPLTGECVRCLEPLERELTVRFQELYVYPDTDADEDALRLQDDLFDLEPVLRDATVLALPLSPLCREDCPGLCSECGALLAEDPDHSHELADPRWAKLTSIFDGPSAEADVDGASGADENQEK</sequence>
<dbReference type="EMBL" id="MWQN01000001">
    <property type="protein sequence ID" value="OPC80954.1"/>
    <property type="molecule type" value="Genomic_DNA"/>
</dbReference>
<dbReference type="eggNOG" id="COG1399">
    <property type="taxonomic scope" value="Bacteria"/>
</dbReference>
<dbReference type="PANTHER" id="PTHR34374">
    <property type="entry name" value="LARGE RIBOSOMAL RNA SUBUNIT ACCUMULATION PROTEIN YCED HOMOLOG 1, CHLOROPLASTIC"/>
    <property type="match status" value="1"/>
</dbReference>
<name>A0A1T3NVZ1_9ACTN</name>
<dbReference type="InterPro" id="IPR003772">
    <property type="entry name" value="YceD"/>
</dbReference>
<proteinExistence type="predicted"/>
<reference evidence="1 2" key="1">
    <citation type="submission" date="2017-03" db="EMBL/GenBank/DDBJ databases">
        <title>Draft genome sequence of Streptomyces scabrisporus NF3, endophyte isolated from Amphipterygium adstringens.</title>
        <authorList>
            <person name="Vazquez M."/>
            <person name="Ceapa C.D."/>
            <person name="Rodriguez Luna D."/>
            <person name="Sanchez Esquivel S."/>
        </authorList>
    </citation>
    <scope>NUCLEOTIDE SEQUENCE [LARGE SCALE GENOMIC DNA]</scope>
    <source>
        <strain evidence="1 2">NF3</strain>
    </source>
</reference>
<evidence type="ECO:0000313" key="2">
    <source>
        <dbReference type="Proteomes" id="UP000190037"/>
    </source>
</evidence>
<dbReference type="RefSeq" id="WP_078975264.1">
    <property type="nucleotide sequence ID" value="NZ_MWQN01000001.1"/>
</dbReference>
<dbReference type="AlphaFoldDB" id="A0A1T3NVZ1"/>
<accession>A0A1T3NVZ1</accession>
<dbReference type="OrthoDB" id="9790372at2"/>
<comment type="caution">
    <text evidence="1">The sequence shown here is derived from an EMBL/GenBank/DDBJ whole genome shotgun (WGS) entry which is preliminary data.</text>
</comment>
<keyword evidence="2" id="KW-1185">Reference proteome</keyword>
<protein>
    <submittedName>
        <fullName evidence="1">Metal-binding protein</fullName>
    </submittedName>
</protein>
<dbReference type="Proteomes" id="UP000190037">
    <property type="component" value="Unassembled WGS sequence"/>
</dbReference>